<feature type="compositionally biased region" description="Basic and acidic residues" evidence="1">
    <location>
        <begin position="41"/>
        <end position="64"/>
    </location>
</feature>
<sequence>MLLTTMHMEFLAAVHSGASDLRRVLRSNEAGRTVVSTGPRLVHESQKSNKVTDTEDTRELSSVRPDGKIITETQRTTEHEEVRDDELPEDAVDENFQKESSERYLKTREQEDVDYIADGVNVGHEMRFKTETMEIERRGDGVDEPDCFESLSTRAKRRVGNNNRQPHRYRGMENGGVTPSPLDRKDALTRRPLDFDQEEETRKVETSKWLEHHFGSESRSSNNSIIDDEEQPPKPSQPSRTEPVPQKTYVSTINNNSPRVYSPVEPERDRNNVNGGYYKGISEWSERRQEQHYISDRQSPLPYRSSPSYERDYPRRSPIPDYRASHSPSPDYRPLYSPSPDYTRPSRISPKREVVNITPTPPQRKKASERHRQRVVEDRCRYENGYRSGRVDDRDHQRIERMDRIEEPPPDYSPPTPPPMPSEKKQMQKTRFAADPPPKAKSGNIIGQSIRKLVGKIRSASAERKARQRAKRSPSPSYQQGHVIDNNIGNGMDRQPPVQRYYLGEDPFAGSIYGRENKYDGVKPARSSRRHREVPEERRSQSTLGRFSKSASRLVSSSVDEERNSQTLPRHLSRQEPPTRLEKNNRSNSTINVSIINTVSTPRKIEGPAKPARTYKSNLSRSKSFNIHDGLDSTRPGMYTNNSHMSKLQESSIGLKSPGLISSLNRSQKDVNEEVYTTRFSRNGTSDTVDNNKKVFLSGLKDRAPELFKTLEENDTDSWKPNNYSTPVRNTRNYNGDIYEPPTRLRDTHVVSSTPTHSVFRRGSASSTDFSETYHTTTRNDDPMRPSVTNTTKSISKKTIPSRDGRSLETIQSSETRSVTKSHYREPTRTYYEDRKYSNSASPVVIEVRNYRK</sequence>
<evidence type="ECO:0008006" key="4">
    <source>
        <dbReference type="Google" id="ProtNLM"/>
    </source>
</evidence>
<protein>
    <recommendedName>
        <fullName evidence="4">Serine/arginine repetitive matrix protein 1</fullName>
    </recommendedName>
</protein>
<feature type="region of interest" description="Disordered" evidence="1">
    <location>
        <begin position="718"/>
        <end position="827"/>
    </location>
</feature>
<feature type="compositionally biased region" description="Basic and acidic residues" evidence="1">
    <location>
        <begin position="573"/>
        <end position="585"/>
    </location>
</feature>
<organism evidence="2 3">
    <name type="scientific">Exocentrus adspersus</name>
    <dbReference type="NCBI Taxonomy" id="1586481"/>
    <lineage>
        <taxon>Eukaryota</taxon>
        <taxon>Metazoa</taxon>
        <taxon>Ecdysozoa</taxon>
        <taxon>Arthropoda</taxon>
        <taxon>Hexapoda</taxon>
        <taxon>Insecta</taxon>
        <taxon>Pterygota</taxon>
        <taxon>Neoptera</taxon>
        <taxon>Endopterygota</taxon>
        <taxon>Coleoptera</taxon>
        <taxon>Polyphaga</taxon>
        <taxon>Cucujiformia</taxon>
        <taxon>Chrysomeloidea</taxon>
        <taxon>Cerambycidae</taxon>
        <taxon>Lamiinae</taxon>
        <taxon>Acanthocinini</taxon>
        <taxon>Exocentrus</taxon>
    </lineage>
</organism>
<feature type="compositionally biased region" description="Basic and acidic residues" evidence="1">
    <location>
        <begin position="182"/>
        <end position="216"/>
    </location>
</feature>
<feature type="compositionally biased region" description="Pro residues" evidence="1">
    <location>
        <begin position="410"/>
        <end position="421"/>
    </location>
</feature>
<proteinExistence type="predicted"/>
<keyword evidence="3" id="KW-1185">Reference proteome</keyword>
<dbReference type="EMBL" id="JANEYG010000005">
    <property type="protein sequence ID" value="KAJ8923429.1"/>
    <property type="molecule type" value="Genomic_DNA"/>
</dbReference>
<name>A0AAV8WAD8_9CUCU</name>
<evidence type="ECO:0000313" key="2">
    <source>
        <dbReference type="EMBL" id="KAJ8923429.1"/>
    </source>
</evidence>
<dbReference type="AlphaFoldDB" id="A0AAV8WAD8"/>
<feature type="compositionally biased region" description="Basic residues" evidence="1">
    <location>
        <begin position="154"/>
        <end position="169"/>
    </location>
</feature>
<dbReference type="Proteomes" id="UP001159042">
    <property type="component" value="Unassembled WGS sequence"/>
</dbReference>
<feature type="compositionally biased region" description="Basic and acidic residues" evidence="1">
    <location>
        <begin position="374"/>
        <end position="407"/>
    </location>
</feature>
<reference evidence="2 3" key="1">
    <citation type="journal article" date="2023" name="Insect Mol. Biol.">
        <title>Genome sequencing provides insights into the evolution of gene families encoding plant cell wall-degrading enzymes in longhorned beetles.</title>
        <authorList>
            <person name="Shin N.R."/>
            <person name="Okamura Y."/>
            <person name="Kirsch R."/>
            <person name="Pauchet Y."/>
        </authorList>
    </citation>
    <scope>NUCLEOTIDE SEQUENCE [LARGE SCALE GENOMIC DNA]</scope>
    <source>
        <strain evidence="2">EAD_L_NR</strain>
    </source>
</reference>
<feature type="compositionally biased region" description="Basic residues" evidence="1">
    <location>
        <begin position="363"/>
        <end position="373"/>
    </location>
</feature>
<feature type="compositionally biased region" description="Polar residues" evidence="1">
    <location>
        <begin position="764"/>
        <end position="777"/>
    </location>
</feature>
<evidence type="ECO:0000313" key="3">
    <source>
        <dbReference type="Proteomes" id="UP001159042"/>
    </source>
</evidence>
<feature type="region of interest" description="Disordered" evidence="1">
    <location>
        <begin position="36"/>
        <end position="64"/>
    </location>
</feature>
<accession>A0AAV8WAD8</accession>
<feature type="region of interest" description="Disordered" evidence="1">
    <location>
        <begin position="289"/>
        <end position="589"/>
    </location>
</feature>
<evidence type="ECO:0000256" key="1">
    <source>
        <dbReference type="SAM" id="MobiDB-lite"/>
    </source>
</evidence>
<feature type="compositionally biased region" description="Polar residues" evidence="1">
    <location>
        <begin position="809"/>
        <end position="821"/>
    </location>
</feature>
<feature type="compositionally biased region" description="Low complexity" evidence="1">
    <location>
        <begin position="548"/>
        <end position="558"/>
    </location>
</feature>
<gene>
    <name evidence="2" type="ORF">NQ315_001988</name>
</gene>
<feature type="compositionally biased region" description="Polar residues" evidence="1">
    <location>
        <begin position="248"/>
        <end position="259"/>
    </location>
</feature>
<comment type="caution">
    <text evidence="2">The sequence shown here is derived from an EMBL/GenBank/DDBJ whole genome shotgun (WGS) entry which is preliminary data.</text>
</comment>
<feature type="region of interest" description="Disordered" evidence="1">
    <location>
        <begin position="153"/>
        <end position="275"/>
    </location>
</feature>
<feature type="compositionally biased region" description="Polar residues" evidence="1">
    <location>
        <begin position="719"/>
        <end position="734"/>
    </location>
</feature>